<protein>
    <submittedName>
        <fullName evidence="3">Uncharacterized protein</fullName>
    </submittedName>
</protein>
<evidence type="ECO:0000256" key="1">
    <source>
        <dbReference type="ARBA" id="ARBA00023242"/>
    </source>
</evidence>
<reference evidence="4" key="1">
    <citation type="submission" date="2016-07" db="EMBL/GenBank/DDBJ databases">
        <title>Multiple horizontal gene transfer events from other fungi enriched the ability of initially mycotrophic Trichoderma (Ascomycota) to feed on dead plant biomass.</title>
        <authorList>
            <consortium name="DOE Joint Genome Institute"/>
            <person name="Atanasova L."/>
            <person name="Chenthamara K."/>
            <person name="Zhang J."/>
            <person name="Grujic M."/>
            <person name="Henrissat B."/>
            <person name="Kuo A."/>
            <person name="Aerts A."/>
            <person name="Salamov A."/>
            <person name="Lipzen A."/>
            <person name="Labutti K."/>
            <person name="Barry K."/>
            <person name="Miao Y."/>
            <person name="Rahimi M.J."/>
            <person name="Shen Q."/>
            <person name="Grigoriev I.V."/>
            <person name="Kubicek C.P."/>
            <person name="Druzhinina I.S."/>
        </authorList>
    </citation>
    <scope>NUCLEOTIDE SEQUENCE [LARGE SCALE GENOMIC DNA]</scope>
    <source>
        <strain evidence="4">TUCIM 6016</strain>
    </source>
</reference>
<evidence type="ECO:0000313" key="3">
    <source>
        <dbReference type="EMBL" id="PTB63156.1"/>
    </source>
</evidence>
<dbReference type="InterPro" id="IPR052400">
    <property type="entry name" value="Zn2-C6_fungal_TF"/>
</dbReference>
<sequence>MAELKDEDEDSALWWPLDIEKSCAQWKESGKPPFVSLSPSPSWHTMAMKDLRYIYKMALVANILDLSKTADICLLWGDMRVLFQLATQYDFVAHTLAATSAQRLALTTKSHEAAEDAYHYRKQALHGLYRAMGCFSECNADAILAAALGCSYIMSDYRSLMALAGNISTVASRMKPWLKRSAFHRIFTYEPPYPEKEEQAASSPPEIEDVEHRFALVKKLLAEGIGSVNGLAFCFQGDRDLSAMLRQLRDVMRLVHERLGTDIPIEDQYRLIYPFTAWFVKSSAASYVSLSAKCPFLLVFLLHMYAVVVALAAALPQIDVPLFAKFRLRAILEICSILKKEPGFLCQRCGGFHAYEEVMAFPLSSVSVYQQIGRETGL</sequence>
<dbReference type="Pfam" id="PF11951">
    <property type="entry name" value="Fungal_trans_2"/>
    <property type="match status" value="1"/>
</dbReference>
<feature type="transmembrane region" description="Helical" evidence="2">
    <location>
        <begin position="296"/>
        <end position="315"/>
    </location>
</feature>
<dbReference type="AlphaFoldDB" id="A0A2T4B1F4"/>
<dbReference type="InterPro" id="IPR021858">
    <property type="entry name" value="Fun_TF"/>
</dbReference>
<evidence type="ECO:0000256" key="2">
    <source>
        <dbReference type="SAM" id="Phobius"/>
    </source>
</evidence>
<keyword evidence="4" id="KW-1185">Reference proteome</keyword>
<keyword evidence="2" id="KW-1133">Transmembrane helix</keyword>
<dbReference type="GeneID" id="36604454"/>
<keyword evidence="2" id="KW-0472">Membrane</keyword>
<gene>
    <name evidence="3" type="ORF">BBK36DRAFT_1183037</name>
</gene>
<dbReference type="RefSeq" id="XP_024746476.1">
    <property type="nucleotide sequence ID" value="XM_024896336.1"/>
</dbReference>
<accession>A0A2T4B1F4</accession>
<dbReference type="Proteomes" id="UP000241546">
    <property type="component" value="Unassembled WGS sequence"/>
</dbReference>
<dbReference type="EMBL" id="KZ680220">
    <property type="protein sequence ID" value="PTB63156.1"/>
    <property type="molecule type" value="Genomic_DNA"/>
</dbReference>
<evidence type="ECO:0000313" key="4">
    <source>
        <dbReference type="Proteomes" id="UP000241546"/>
    </source>
</evidence>
<keyword evidence="2" id="KW-0812">Transmembrane</keyword>
<organism evidence="3 4">
    <name type="scientific">Trichoderma citrinoviride</name>
    <dbReference type="NCBI Taxonomy" id="58853"/>
    <lineage>
        <taxon>Eukaryota</taxon>
        <taxon>Fungi</taxon>
        <taxon>Dikarya</taxon>
        <taxon>Ascomycota</taxon>
        <taxon>Pezizomycotina</taxon>
        <taxon>Sordariomycetes</taxon>
        <taxon>Hypocreomycetidae</taxon>
        <taxon>Hypocreales</taxon>
        <taxon>Hypocreaceae</taxon>
        <taxon>Trichoderma</taxon>
    </lineage>
</organism>
<proteinExistence type="predicted"/>
<dbReference type="OrthoDB" id="4937900at2759"/>
<dbReference type="GO" id="GO:0000981">
    <property type="term" value="F:DNA-binding transcription factor activity, RNA polymerase II-specific"/>
    <property type="evidence" value="ECO:0007669"/>
    <property type="project" value="TreeGrafter"/>
</dbReference>
<dbReference type="PANTHER" id="PTHR47657:SF12">
    <property type="entry name" value="ZN(II)2CYS6 TRANSCRIPTION FACTOR (EUROFUNG)"/>
    <property type="match status" value="1"/>
</dbReference>
<name>A0A2T4B1F4_9HYPO</name>
<keyword evidence="1" id="KW-0539">Nucleus</keyword>
<dbReference type="PANTHER" id="PTHR47657">
    <property type="entry name" value="STEROL REGULATORY ELEMENT-BINDING PROTEIN ECM22"/>
    <property type="match status" value="1"/>
</dbReference>